<dbReference type="Pfam" id="PF00440">
    <property type="entry name" value="TetR_N"/>
    <property type="match status" value="1"/>
</dbReference>
<dbReference type="PANTHER" id="PTHR30055:SF232">
    <property type="entry name" value="TRANSCRIPTIONAL REGULATOR, TETR FAMILY"/>
    <property type="match status" value="1"/>
</dbReference>
<evidence type="ECO:0000256" key="1">
    <source>
        <dbReference type="ARBA" id="ARBA00023125"/>
    </source>
</evidence>
<evidence type="ECO:0000313" key="5">
    <source>
        <dbReference type="Proteomes" id="UP001208017"/>
    </source>
</evidence>
<dbReference type="InterPro" id="IPR036271">
    <property type="entry name" value="Tet_transcr_reg_TetR-rel_C_sf"/>
</dbReference>
<dbReference type="PROSITE" id="PS50977">
    <property type="entry name" value="HTH_TETR_2"/>
    <property type="match status" value="1"/>
</dbReference>
<dbReference type="PANTHER" id="PTHR30055">
    <property type="entry name" value="HTH-TYPE TRANSCRIPTIONAL REGULATOR RUTR"/>
    <property type="match status" value="1"/>
</dbReference>
<keyword evidence="1 2" id="KW-0238">DNA-binding</keyword>
<dbReference type="SUPFAM" id="SSF48498">
    <property type="entry name" value="Tetracyclin repressor-like, C-terminal domain"/>
    <property type="match status" value="1"/>
</dbReference>
<dbReference type="InterPro" id="IPR001647">
    <property type="entry name" value="HTH_TetR"/>
</dbReference>
<organism evidence="4 5">
    <name type="scientific">Tumebacillus lacus</name>
    <dbReference type="NCBI Taxonomy" id="2995335"/>
    <lineage>
        <taxon>Bacteria</taxon>
        <taxon>Bacillati</taxon>
        <taxon>Bacillota</taxon>
        <taxon>Bacilli</taxon>
        <taxon>Bacillales</taxon>
        <taxon>Alicyclobacillaceae</taxon>
        <taxon>Tumebacillus</taxon>
    </lineage>
</organism>
<evidence type="ECO:0000313" key="4">
    <source>
        <dbReference type="EMBL" id="MCX7569437.1"/>
    </source>
</evidence>
<dbReference type="InterPro" id="IPR009057">
    <property type="entry name" value="Homeodomain-like_sf"/>
</dbReference>
<dbReference type="PRINTS" id="PR00455">
    <property type="entry name" value="HTHTETR"/>
</dbReference>
<dbReference type="PROSITE" id="PS01081">
    <property type="entry name" value="HTH_TETR_1"/>
    <property type="match status" value="1"/>
</dbReference>
<name>A0ABT3X0Z1_9BACL</name>
<dbReference type="Gene3D" id="1.10.357.10">
    <property type="entry name" value="Tetracycline Repressor, domain 2"/>
    <property type="match status" value="1"/>
</dbReference>
<keyword evidence="5" id="KW-1185">Reference proteome</keyword>
<protein>
    <submittedName>
        <fullName evidence="4">TetR/AcrR family transcriptional regulator</fullName>
    </submittedName>
</protein>
<proteinExistence type="predicted"/>
<comment type="caution">
    <text evidence="4">The sequence shown here is derived from an EMBL/GenBank/DDBJ whole genome shotgun (WGS) entry which is preliminary data.</text>
</comment>
<feature type="DNA-binding region" description="H-T-H motif" evidence="2">
    <location>
        <begin position="25"/>
        <end position="44"/>
    </location>
</feature>
<sequence length="190" mass="21380">MVDTRQKVIEAAIQSFSMFGYKGTTMDKVAKLADVGKGTIYLYFASKDELFHHILGGIAEEIRHVAEEALAGQRPFFEELEQAIRQVLQFRSKHELLVKLALEAKALGTTKVLEGLEGIDNAVIRFLSGELRRGQEQGDVAECNPEVVAYVMLRTYFSLVTEYANRIAPISDEEIQRTFHQVFVRGLTVV</sequence>
<dbReference type="EMBL" id="JAPMLT010000002">
    <property type="protein sequence ID" value="MCX7569437.1"/>
    <property type="molecule type" value="Genomic_DNA"/>
</dbReference>
<accession>A0ABT3X0Z1</accession>
<dbReference type="Proteomes" id="UP001208017">
    <property type="component" value="Unassembled WGS sequence"/>
</dbReference>
<reference evidence="4 5" key="1">
    <citation type="submission" date="2022-11" db="EMBL/GenBank/DDBJ databases">
        <title>Study of microbial diversity in lake waters.</title>
        <authorList>
            <person name="Zhang J."/>
        </authorList>
    </citation>
    <scope>NUCLEOTIDE SEQUENCE [LARGE SCALE GENOMIC DNA]</scope>
    <source>
        <strain evidence="4 5">DT12</strain>
    </source>
</reference>
<feature type="domain" description="HTH tetR-type" evidence="3">
    <location>
        <begin position="2"/>
        <end position="62"/>
    </location>
</feature>
<dbReference type="InterPro" id="IPR050109">
    <property type="entry name" value="HTH-type_TetR-like_transc_reg"/>
</dbReference>
<dbReference type="RefSeq" id="WP_267150679.1">
    <property type="nucleotide sequence ID" value="NZ_JAPMLT010000002.1"/>
</dbReference>
<evidence type="ECO:0000256" key="2">
    <source>
        <dbReference type="PROSITE-ProRule" id="PRU00335"/>
    </source>
</evidence>
<evidence type="ECO:0000259" key="3">
    <source>
        <dbReference type="PROSITE" id="PS50977"/>
    </source>
</evidence>
<gene>
    <name evidence="4" type="ORF">OS242_05645</name>
</gene>
<dbReference type="Gene3D" id="1.10.10.60">
    <property type="entry name" value="Homeodomain-like"/>
    <property type="match status" value="1"/>
</dbReference>
<dbReference type="SUPFAM" id="SSF46689">
    <property type="entry name" value="Homeodomain-like"/>
    <property type="match status" value="1"/>
</dbReference>
<dbReference type="InterPro" id="IPR023772">
    <property type="entry name" value="DNA-bd_HTH_TetR-type_CS"/>
</dbReference>